<protein>
    <submittedName>
        <fullName evidence="1">Uncharacterized protein</fullName>
    </submittedName>
</protein>
<evidence type="ECO:0000313" key="2">
    <source>
        <dbReference type="Proteomes" id="UP000798662"/>
    </source>
</evidence>
<dbReference type="Proteomes" id="UP000798662">
    <property type="component" value="Chromosome 2"/>
</dbReference>
<accession>A0ACC3C9N3</accession>
<evidence type="ECO:0000313" key="1">
    <source>
        <dbReference type="EMBL" id="KAK1866696.1"/>
    </source>
</evidence>
<name>A0ACC3C9N3_PYRYE</name>
<keyword evidence="2" id="KW-1185">Reference proteome</keyword>
<reference evidence="1" key="1">
    <citation type="submission" date="2019-11" db="EMBL/GenBank/DDBJ databases">
        <title>Nori genome reveals adaptations in red seaweeds to the harsh intertidal environment.</title>
        <authorList>
            <person name="Wang D."/>
            <person name="Mao Y."/>
        </authorList>
    </citation>
    <scope>NUCLEOTIDE SEQUENCE</scope>
    <source>
        <tissue evidence="1">Gametophyte</tissue>
    </source>
</reference>
<proteinExistence type="predicted"/>
<organism evidence="1 2">
    <name type="scientific">Pyropia yezoensis</name>
    <name type="common">Susabi-nori</name>
    <name type="synonym">Porphyra yezoensis</name>
    <dbReference type="NCBI Taxonomy" id="2788"/>
    <lineage>
        <taxon>Eukaryota</taxon>
        <taxon>Rhodophyta</taxon>
        <taxon>Bangiophyceae</taxon>
        <taxon>Bangiales</taxon>
        <taxon>Bangiaceae</taxon>
        <taxon>Pyropia</taxon>
    </lineage>
</organism>
<gene>
    <name evidence="1" type="ORF">I4F81_009212</name>
</gene>
<comment type="caution">
    <text evidence="1">The sequence shown here is derived from an EMBL/GenBank/DDBJ whole genome shotgun (WGS) entry which is preliminary data.</text>
</comment>
<sequence>MAPRMAAAAASMPSGGARAPTGRPPVGHHRPRRGGAARPLAAALLVGATAAAVASAHPPPPPSLPPPLEPAGRQGGGGPPGGCAPTGGGGAPCCTVVGPCDPPRRRCGWVRAAAAPPAGPPCDDGGGVPWWRRTPAQWACAAGWVRVCTPATCAVRQCDDAGGTPTPSPSPSPSPPRSPTPSPSPTRSPSPSPSPTPSPSPSPSPTPSPSPSPSPTPSPWVFGGALSRCTADKVRLRREVRDLSAAARARFVAALQAVIASGVYARFVPIHATDGAHGVPSFFPWHRLFLLELEDALMAEDPSVTLPYWDWSVDAANPADAPVWGADLLGGATPGGCIPSGPFADLRRTYPGPRCTWRGFTAAPGGGANSMDGRTFENSATLQAAIAADTPYDSFRRVVEAAHGDPHVLIGAARLDLFESRPAFTGDMRLPRTSPNDPVFYLHHAYVDSLWARRQALPGRAAEYGGRAGEAPTDVLLPFAPATVADTFRLPCVRYVPRRLPPQPATAPGTGPRALPRSRPAVEAAVAAERAPRAAAQAAFAASTGQSAAAVAEAQAELAEAATQAVLDGAPFPLPPPPTLTVRAGAPPAAGVGGGGGAA</sequence>
<dbReference type="EMBL" id="CM020619">
    <property type="protein sequence ID" value="KAK1866696.1"/>
    <property type="molecule type" value="Genomic_DNA"/>
</dbReference>